<feature type="domain" description="SnoaL-like" evidence="2">
    <location>
        <begin position="39"/>
        <end position="154"/>
    </location>
</feature>
<dbReference type="Proteomes" id="UP000663942">
    <property type="component" value="Chromosome"/>
</dbReference>
<feature type="signal peptide" evidence="1">
    <location>
        <begin position="1"/>
        <end position="20"/>
    </location>
</feature>
<dbReference type="InterPro" id="IPR037401">
    <property type="entry name" value="SnoaL-like"/>
</dbReference>
<evidence type="ECO:0000256" key="1">
    <source>
        <dbReference type="SAM" id="SignalP"/>
    </source>
</evidence>
<keyword evidence="4" id="KW-1185">Reference proteome</keyword>
<dbReference type="SUPFAM" id="SSF54427">
    <property type="entry name" value="NTF2-like"/>
    <property type="match status" value="1"/>
</dbReference>
<protein>
    <submittedName>
        <fullName evidence="3">Nuclear transport factor 2 family protein</fullName>
    </submittedName>
</protein>
<dbReference type="InterPro" id="IPR032710">
    <property type="entry name" value="NTF2-like_dom_sf"/>
</dbReference>
<sequence length="161" mass="17270">MIIAVAALAAPAMIAAPALAQSTPALAQSTAEAKAVAVLDGYRGALEALSASRAETFFWPDAQVFEQGGVEGSISQYLSHHLAPELEEFSSFTFQDHVTKATVVGDIAYATETYRFRIAFKTAGRAPVERRGVATSVLRLRDGEWRIVSYHSSTRAPRPAS</sequence>
<dbReference type="Pfam" id="PF13474">
    <property type="entry name" value="SnoaL_3"/>
    <property type="match status" value="1"/>
</dbReference>
<keyword evidence="1" id="KW-0732">Signal</keyword>
<name>A0ABX7ST50_9CAUL</name>
<reference evidence="3 4" key="1">
    <citation type="submission" date="2020-09" db="EMBL/GenBank/DDBJ databases">
        <title>Brevundimonas sp. LVF1 isolated from an oligotrophic pond in Goettingen, Germany.</title>
        <authorList>
            <person name="Friedrich I."/>
            <person name="Klassen A."/>
            <person name="Neubauer H."/>
            <person name="Schneider D."/>
            <person name="Hertel R."/>
            <person name="Daniel R."/>
        </authorList>
    </citation>
    <scope>NUCLEOTIDE SEQUENCE [LARGE SCALE GENOMIC DNA]</scope>
    <source>
        <strain evidence="3 4">LVF1</strain>
    </source>
</reference>
<accession>A0ABX7ST50</accession>
<proteinExistence type="predicted"/>
<organism evidence="3 4">
    <name type="scientific">Brevundimonas pondensis</name>
    <dbReference type="NCBI Taxonomy" id="2774189"/>
    <lineage>
        <taxon>Bacteria</taxon>
        <taxon>Pseudomonadati</taxon>
        <taxon>Pseudomonadota</taxon>
        <taxon>Alphaproteobacteria</taxon>
        <taxon>Caulobacterales</taxon>
        <taxon>Caulobacteraceae</taxon>
        <taxon>Brevundimonas</taxon>
    </lineage>
</organism>
<dbReference type="Gene3D" id="3.10.450.50">
    <property type="match status" value="1"/>
</dbReference>
<gene>
    <name evidence="3" type="ORF">IFE19_05170</name>
</gene>
<evidence type="ECO:0000313" key="3">
    <source>
        <dbReference type="EMBL" id="QTC89475.1"/>
    </source>
</evidence>
<evidence type="ECO:0000313" key="4">
    <source>
        <dbReference type="Proteomes" id="UP000663942"/>
    </source>
</evidence>
<feature type="chain" id="PRO_5045304833" evidence="1">
    <location>
        <begin position="21"/>
        <end position="161"/>
    </location>
</feature>
<evidence type="ECO:0000259" key="2">
    <source>
        <dbReference type="Pfam" id="PF13474"/>
    </source>
</evidence>
<dbReference type="EMBL" id="CP062006">
    <property type="protein sequence ID" value="QTC89475.1"/>
    <property type="molecule type" value="Genomic_DNA"/>
</dbReference>